<proteinExistence type="predicted"/>
<dbReference type="Pfam" id="PF13478">
    <property type="entry name" value="XdhC_C"/>
    <property type="match status" value="1"/>
</dbReference>
<comment type="caution">
    <text evidence="3">The sequence shown here is derived from an EMBL/GenBank/DDBJ whole genome shotgun (WGS) entry which is preliminary data.</text>
</comment>
<protein>
    <recommendedName>
        <fullName evidence="5">Xanthine dehydrogenase</fullName>
    </recommendedName>
</protein>
<name>A0A2V3HTH2_9ARCH</name>
<evidence type="ECO:0008006" key="5">
    <source>
        <dbReference type="Google" id="ProtNLM"/>
    </source>
</evidence>
<dbReference type="PANTHER" id="PTHR30388:SF6">
    <property type="entry name" value="XANTHINE DEHYDROGENASE SUBUNIT A-RELATED"/>
    <property type="match status" value="1"/>
</dbReference>
<reference evidence="3 4" key="1">
    <citation type="journal article" date="2015" name="Nat. Commun.">
        <title>Genomic and transcriptomic evidence for scavenging of diverse organic compounds by widespread deep-sea archaea.</title>
        <authorList>
            <person name="Li M."/>
            <person name="Baker B.J."/>
            <person name="Anantharaman K."/>
            <person name="Jain S."/>
            <person name="Breier J.A."/>
            <person name="Dick G.J."/>
        </authorList>
    </citation>
    <scope>NUCLEOTIDE SEQUENCE [LARGE SCALE GENOMIC DNA]</scope>
    <source>
        <strain evidence="3">Cayman_51_deep</strain>
    </source>
</reference>
<evidence type="ECO:0000259" key="2">
    <source>
        <dbReference type="Pfam" id="PF13478"/>
    </source>
</evidence>
<dbReference type="AlphaFoldDB" id="A0A2V3HTH2"/>
<dbReference type="PANTHER" id="PTHR30388">
    <property type="entry name" value="ALDEHYDE OXIDOREDUCTASE MOLYBDENUM COFACTOR ASSEMBLY PROTEIN"/>
    <property type="match status" value="1"/>
</dbReference>
<dbReference type="SUPFAM" id="SSF51984">
    <property type="entry name" value="MurCD N-terminal domain"/>
    <property type="match status" value="1"/>
</dbReference>
<dbReference type="InterPro" id="IPR027051">
    <property type="entry name" value="XdhC_Rossmann_dom"/>
</dbReference>
<accession>A0A2V3HTH2</accession>
<dbReference type="InterPro" id="IPR052698">
    <property type="entry name" value="MoCofactor_Util/Proc"/>
</dbReference>
<dbReference type="Pfam" id="PF02625">
    <property type="entry name" value="XdhC_CoxI"/>
    <property type="match status" value="1"/>
</dbReference>
<sequence length="289" mass="30745">MRNHKGTLPALRDVTRAVLTWVLERLEGGERVAMASVIEASGSVPGKPGARLAMTSGGAKFGTVGGAGLELKVENALKELLNGSREPARSKGGKVETFLLYKDAKGEEVTSLDSLCGGRVTVAMEVIEPMPHILIAGGGHVGRSVAIVCDTLGWSHSVFDVRPEYADSERYPFATELHAKAVSEFLDSEDAVSLSRFSDVLLLGHDWVVDQQMLLGMLSEFDGGSRPRIGVIGSTVKWNAFREAAVEEGISQAAVDSVRCPIGLDIGADSPEEIAVAVCAEIMALEKRD</sequence>
<evidence type="ECO:0000313" key="4">
    <source>
        <dbReference type="Proteomes" id="UP000248161"/>
    </source>
</evidence>
<evidence type="ECO:0000313" key="3">
    <source>
        <dbReference type="EMBL" id="PXF22142.1"/>
    </source>
</evidence>
<feature type="domain" description="XdhC- CoxI" evidence="1">
    <location>
        <begin position="27"/>
        <end position="83"/>
    </location>
</feature>
<gene>
    <name evidence="3" type="ORF">CXX69_01765</name>
</gene>
<organism evidence="3 4">
    <name type="scientific">Candidatus Thalassarchaeum betae</name>
    <dbReference type="NCBI Taxonomy" id="2599289"/>
    <lineage>
        <taxon>Archaea</taxon>
        <taxon>Methanobacteriati</taxon>
        <taxon>Thermoplasmatota</taxon>
        <taxon>Candidatus Poseidoniia</taxon>
        <taxon>Candidatus Poseidoniales</taxon>
        <taxon>Candidatus Thalassarchaeaceae</taxon>
        <taxon>Candidatus Thalassarchaeum</taxon>
    </lineage>
</organism>
<dbReference type="Gene3D" id="3.40.50.720">
    <property type="entry name" value="NAD(P)-binding Rossmann-like Domain"/>
    <property type="match status" value="1"/>
</dbReference>
<evidence type="ECO:0000259" key="1">
    <source>
        <dbReference type="Pfam" id="PF02625"/>
    </source>
</evidence>
<dbReference type="InterPro" id="IPR003777">
    <property type="entry name" value="XdhC_CoxI"/>
</dbReference>
<dbReference type="Proteomes" id="UP000248161">
    <property type="component" value="Unassembled WGS sequence"/>
</dbReference>
<feature type="domain" description="XdhC Rossmann" evidence="2">
    <location>
        <begin position="134"/>
        <end position="282"/>
    </location>
</feature>
<dbReference type="EMBL" id="PSPG01000003">
    <property type="protein sequence ID" value="PXF22142.1"/>
    <property type="molecule type" value="Genomic_DNA"/>
</dbReference>